<feature type="chain" id="PRO_5034809317" evidence="1">
    <location>
        <begin position="23"/>
        <end position="329"/>
    </location>
</feature>
<dbReference type="Proteomes" id="UP000622797">
    <property type="component" value="Unassembled WGS sequence"/>
</dbReference>
<dbReference type="GO" id="GO:0008237">
    <property type="term" value="F:metallopeptidase activity"/>
    <property type="evidence" value="ECO:0007669"/>
    <property type="project" value="InterPro"/>
</dbReference>
<feature type="signal peptide" evidence="1">
    <location>
        <begin position="1"/>
        <end position="22"/>
    </location>
</feature>
<dbReference type="Gene3D" id="3.40.390.10">
    <property type="entry name" value="Collagenase (Catalytic Domain)"/>
    <property type="match status" value="1"/>
</dbReference>
<dbReference type="InterPro" id="IPR011047">
    <property type="entry name" value="Quinoprotein_ADH-like_sf"/>
</dbReference>
<accession>A0A8H4U6N5</accession>
<reference evidence="2" key="1">
    <citation type="journal article" date="2020" name="BMC Genomics">
        <title>Correction to: Identification and distribution of gene clusters required for synthesis of sphingolipid metabolism inhibitors in diverse species of the filamentous fungus Fusarium.</title>
        <authorList>
            <person name="Kim H.S."/>
            <person name="Lohmar J.M."/>
            <person name="Busman M."/>
            <person name="Brown D.W."/>
            <person name="Naumann T.A."/>
            <person name="Divon H.H."/>
            <person name="Lysoe E."/>
            <person name="Uhlig S."/>
            <person name="Proctor R.H."/>
        </authorList>
    </citation>
    <scope>NUCLEOTIDE SEQUENCE</scope>
    <source>
        <strain evidence="2">NRRL 20472</strain>
    </source>
</reference>
<reference evidence="2" key="2">
    <citation type="submission" date="2020-05" db="EMBL/GenBank/DDBJ databases">
        <authorList>
            <person name="Kim H.-S."/>
            <person name="Proctor R.H."/>
            <person name="Brown D.W."/>
        </authorList>
    </citation>
    <scope>NUCLEOTIDE SEQUENCE</scope>
    <source>
        <strain evidence="2">NRRL 20472</strain>
    </source>
</reference>
<protein>
    <submittedName>
        <fullName evidence="2">Uncharacterized protein</fullName>
    </submittedName>
</protein>
<sequence length="329" mass="36649">MSWRKLASVAFTALSLVGVANAQNGHILWDPVGNTCDPLAQSGGQPDLAAAVKKVWYEIEYMASNALNVMNNLDSGNLRQSDPWEYYRVAATYNTFFDENHPDGKARWIQVRDALTTMSQASRQDNVYIACDDDFMYQTDANTGDIMWQRPHEIQVPNAQVLNMGPNQMTCGKAHQQGKDLIGYRSDGGPTPTQQDPYYVIVCAKYQLSNVYLDSLTVQSGVSLDDYKSFTTTLFHEWLHVMLPQGMRGDMAGGTAQGGERYGVAGTQQLRSDYAPENPDSITLFAVALAASQWYWVTTQAESQQDVWNRLNSDVDGRNVIQNLGLTYP</sequence>
<name>A0A8H4U6N5_9HYPO</name>
<keyword evidence="3" id="KW-1185">Reference proteome</keyword>
<dbReference type="InterPro" id="IPR024079">
    <property type="entry name" value="MetalloPept_cat_dom_sf"/>
</dbReference>
<organism evidence="2 3">
    <name type="scientific">Fusarium sarcochroum</name>
    <dbReference type="NCBI Taxonomy" id="1208366"/>
    <lineage>
        <taxon>Eukaryota</taxon>
        <taxon>Fungi</taxon>
        <taxon>Dikarya</taxon>
        <taxon>Ascomycota</taxon>
        <taxon>Pezizomycotina</taxon>
        <taxon>Sordariomycetes</taxon>
        <taxon>Hypocreomycetidae</taxon>
        <taxon>Hypocreales</taxon>
        <taxon>Nectriaceae</taxon>
        <taxon>Fusarium</taxon>
        <taxon>Fusarium lateritium species complex</taxon>
    </lineage>
</organism>
<dbReference type="SUPFAM" id="SSF50998">
    <property type="entry name" value="Quinoprotein alcohol dehydrogenase-like"/>
    <property type="match status" value="1"/>
</dbReference>
<dbReference type="EMBL" id="JABEXW010000117">
    <property type="protein sequence ID" value="KAF4970540.1"/>
    <property type="molecule type" value="Genomic_DNA"/>
</dbReference>
<evidence type="ECO:0000313" key="2">
    <source>
        <dbReference type="EMBL" id="KAF4970540.1"/>
    </source>
</evidence>
<gene>
    <name evidence="2" type="ORF">FSARC_2449</name>
</gene>
<dbReference type="AlphaFoldDB" id="A0A8H4U6N5"/>
<proteinExistence type="predicted"/>
<evidence type="ECO:0000256" key="1">
    <source>
        <dbReference type="SAM" id="SignalP"/>
    </source>
</evidence>
<dbReference type="OrthoDB" id="3938114at2759"/>
<comment type="caution">
    <text evidence="2">The sequence shown here is derived from an EMBL/GenBank/DDBJ whole genome shotgun (WGS) entry which is preliminary data.</text>
</comment>
<evidence type="ECO:0000313" key="3">
    <source>
        <dbReference type="Proteomes" id="UP000622797"/>
    </source>
</evidence>
<keyword evidence="1" id="KW-0732">Signal</keyword>